<dbReference type="Gene3D" id="2.40.30.10">
    <property type="entry name" value="Translation factors"/>
    <property type="match status" value="2"/>
</dbReference>
<dbReference type="InterPro" id="IPR006847">
    <property type="entry name" value="IF2_N"/>
</dbReference>
<keyword evidence="5" id="KW-0648">Protein biosynthesis</keyword>
<evidence type="ECO:0000313" key="14">
    <source>
        <dbReference type="Proteomes" id="UP000033710"/>
    </source>
</evidence>
<dbReference type="FunFam" id="3.40.50.10050:FF:000001">
    <property type="entry name" value="Translation initiation factor IF-2"/>
    <property type="match status" value="1"/>
</dbReference>
<gene>
    <name evidence="13" type="ORF">SPSK_01418</name>
</gene>
<dbReference type="InterPro" id="IPR009000">
    <property type="entry name" value="Transl_B-barrel_sf"/>
</dbReference>
<keyword evidence="7" id="KW-0496">Mitochondrion</keyword>
<dbReference type="GO" id="GO:0003743">
    <property type="term" value="F:translation initiation factor activity"/>
    <property type="evidence" value="ECO:0007669"/>
    <property type="project" value="UniProtKB-KW"/>
</dbReference>
<evidence type="ECO:0000256" key="5">
    <source>
        <dbReference type="ARBA" id="ARBA00022917"/>
    </source>
</evidence>
<feature type="compositionally biased region" description="Basic and acidic residues" evidence="11">
    <location>
        <begin position="355"/>
        <end position="367"/>
    </location>
</feature>
<evidence type="ECO:0000256" key="3">
    <source>
        <dbReference type="ARBA" id="ARBA00022540"/>
    </source>
</evidence>
<dbReference type="NCBIfam" id="TIGR00487">
    <property type="entry name" value="IF-2"/>
    <property type="match status" value="1"/>
</dbReference>
<evidence type="ECO:0000313" key="13">
    <source>
        <dbReference type="EMBL" id="KJR87417.1"/>
    </source>
</evidence>
<keyword evidence="8" id="KW-0342">GTP-binding</keyword>
<name>A0A0F2MCN7_SPOSC</name>
<dbReference type="CDD" id="cd03702">
    <property type="entry name" value="IF2_mtIF2_II"/>
    <property type="match status" value="1"/>
</dbReference>
<evidence type="ECO:0000256" key="11">
    <source>
        <dbReference type="SAM" id="MobiDB-lite"/>
    </source>
</evidence>
<dbReference type="Pfam" id="PF04760">
    <property type="entry name" value="IF2_N"/>
    <property type="match status" value="1"/>
</dbReference>
<dbReference type="GO" id="GO:0003924">
    <property type="term" value="F:GTPase activity"/>
    <property type="evidence" value="ECO:0007669"/>
    <property type="project" value="InterPro"/>
</dbReference>
<dbReference type="InterPro" id="IPR015760">
    <property type="entry name" value="TIF_IF2"/>
</dbReference>
<dbReference type="GeneID" id="27663609"/>
<dbReference type="InterPro" id="IPR000795">
    <property type="entry name" value="T_Tr_GTP-bd_dom"/>
</dbReference>
<dbReference type="CDD" id="cd03692">
    <property type="entry name" value="mtIF2_IVc"/>
    <property type="match status" value="1"/>
</dbReference>
<dbReference type="InterPro" id="IPR036925">
    <property type="entry name" value="TIF_IF2_dom3_sf"/>
</dbReference>
<dbReference type="NCBIfam" id="TIGR00231">
    <property type="entry name" value="small_GTP"/>
    <property type="match status" value="1"/>
</dbReference>
<evidence type="ECO:0000256" key="4">
    <source>
        <dbReference type="ARBA" id="ARBA00022741"/>
    </source>
</evidence>
<evidence type="ECO:0000259" key="12">
    <source>
        <dbReference type="PROSITE" id="PS51722"/>
    </source>
</evidence>
<dbReference type="SUPFAM" id="SSF52540">
    <property type="entry name" value="P-loop containing nucleoside triphosphate hydrolases"/>
    <property type="match status" value="1"/>
</dbReference>
<feature type="compositionally biased region" description="Polar residues" evidence="11">
    <location>
        <begin position="210"/>
        <end position="230"/>
    </location>
</feature>
<dbReference type="InterPro" id="IPR000178">
    <property type="entry name" value="TF_IF2_bacterial-like"/>
</dbReference>
<dbReference type="Pfam" id="PF00009">
    <property type="entry name" value="GTP_EFTU"/>
    <property type="match status" value="1"/>
</dbReference>
<dbReference type="KEGG" id="ssck:SPSK_01418"/>
<proteinExistence type="inferred from homology"/>
<feature type="region of interest" description="Disordered" evidence="11">
    <location>
        <begin position="444"/>
        <end position="465"/>
    </location>
</feature>
<evidence type="ECO:0000256" key="8">
    <source>
        <dbReference type="ARBA" id="ARBA00023134"/>
    </source>
</evidence>
<dbReference type="FunFam" id="2.40.30.10:FF:000008">
    <property type="entry name" value="Translation initiation factor IF-2"/>
    <property type="match status" value="1"/>
</dbReference>
<dbReference type="Gene3D" id="3.40.50.300">
    <property type="entry name" value="P-loop containing nucleotide triphosphate hydrolases"/>
    <property type="match status" value="1"/>
</dbReference>
<feature type="region of interest" description="Disordered" evidence="11">
    <location>
        <begin position="78"/>
        <end position="379"/>
    </location>
</feature>
<dbReference type="OrthoDB" id="361630at2759"/>
<dbReference type="Pfam" id="PF11987">
    <property type="entry name" value="IF-2"/>
    <property type="match status" value="1"/>
</dbReference>
<evidence type="ECO:0000256" key="10">
    <source>
        <dbReference type="ARBA" id="ARBA00044200"/>
    </source>
</evidence>
<evidence type="ECO:0000256" key="6">
    <source>
        <dbReference type="ARBA" id="ARBA00022946"/>
    </source>
</evidence>
<dbReference type="PANTHER" id="PTHR43381">
    <property type="entry name" value="TRANSLATION INITIATION FACTOR IF-2-RELATED"/>
    <property type="match status" value="1"/>
</dbReference>
<dbReference type="Pfam" id="PF22042">
    <property type="entry name" value="EF-G_D2"/>
    <property type="match status" value="1"/>
</dbReference>
<dbReference type="EMBL" id="AXCR01000005">
    <property type="protein sequence ID" value="KJR87417.1"/>
    <property type="molecule type" value="Genomic_DNA"/>
</dbReference>
<dbReference type="PROSITE" id="PS51722">
    <property type="entry name" value="G_TR_2"/>
    <property type="match status" value="1"/>
</dbReference>
<organism evidence="13 14">
    <name type="scientific">Sporothrix schenckii 1099-18</name>
    <dbReference type="NCBI Taxonomy" id="1397361"/>
    <lineage>
        <taxon>Eukaryota</taxon>
        <taxon>Fungi</taxon>
        <taxon>Dikarya</taxon>
        <taxon>Ascomycota</taxon>
        <taxon>Pezizomycotina</taxon>
        <taxon>Sordariomycetes</taxon>
        <taxon>Sordariomycetidae</taxon>
        <taxon>Ophiostomatales</taxon>
        <taxon>Ophiostomataceae</taxon>
        <taxon>Sporothrix</taxon>
    </lineage>
</organism>
<feature type="compositionally biased region" description="Polar residues" evidence="11">
    <location>
        <begin position="280"/>
        <end position="294"/>
    </location>
</feature>
<comment type="caution">
    <text evidence="13">The sequence shown here is derived from an EMBL/GenBank/DDBJ whole genome shotgun (WGS) entry which is preliminary data.</text>
</comment>
<dbReference type="FunFam" id="3.40.50.300:FF:000019">
    <property type="entry name" value="Translation initiation factor IF-2"/>
    <property type="match status" value="1"/>
</dbReference>
<dbReference type="InterPro" id="IPR053905">
    <property type="entry name" value="EF-G-like_DII"/>
</dbReference>
<feature type="domain" description="Tr-type G" evidence="12">
    <location>
        <begin position="463"/>
        <end position="631"/>
    </location>
</feature>
<keyword evidence="4" id="KW-0547">Nucleotide-binding</keyword>
<dbReference type="SUPFAM" id="SSF52156">
    <property type="entry name" value="Initiation factor IF2/eIF5b, domain 3"/>
    <property type="match status" value="1"/>
</dbReference>
<dbReference type="Gene3D" id="3.40.50.10050">
    <property type="entry name" value="Translation initiation factor IF- 2, domain 3"/>
    <property type="match status" value="1"/>
</dbReference>
<dbReference type="RefSeq" id="XP_016590093.1">
    <property type="nucleotide sequence ID" value="XM_016728332.1"/>
</dbReference>
<dbReference type="InterPro" id="IPR027417">
    <property type="entry name" value="P-loop_NTPase"/>
</dbReference>
<dbReference type="InterPro" id="IPR023115">
    <property type="entry name" value="TIF_IF2_dom3"/>
</dbReference>
<dbReference type="Proteomes" id="UP000033710">
    <property type="component" value="Unassembled WGS sequence"/>
</dbReference>
<dbReference type="InterPro" id="IPR005225">
    <property type="entry name" value="Small_GTP-bd"/>
</dbReference>
<protein>
    <recommendedName>
        <fullName evidence="10">Translation initiation factor IF-2, mitochondrial</fullName>
    </recommendedName>
</protein>
<feature type="region of interest" description="Disordered" evidence="11">
    <location>
        <begin position="765"/>
        <end position="787"/>
    </location>
</feature>
<feature type="compositionally biased region" description="Basic residues" evidence="11">
    <location>
        <begin position="317"/>
        <end position="326"/>
    </location>
</feature>
<dbReference type="AlphaFoldDB" id="A0A0F2MCN7"/>
<keyword evidence="3 13" id="KW-0396">Initiation factor</keyword>
<dbReference type="PANTHER" id="PTHR43381:SF20">
    <property type="entry name" value="TRANSLATION INITIATION FACTOR IF-2, MITOCHONDRIAL"/>
    <property type="match status" value="1"/>
</dbReference>
<dbReference type="PROSITE" id="PS01176">
    <property type="entry name" value="IF2"/>
    <property type="match status" value="1"/>
</dbReference>
<dbReference type="CDD" id="cd01887">
    <property type="entry name" value="IF2_eIF5B"/>
    <property type="match status" value="1"/>
</dbReference>
<comment type="similarity">
    <text evidence="2">Belongs to the TRAFAC class translation factor GTPase superfamily. Classic translation factor GTPase family. IF-2 subfamily.</text>
</comment>
<reference evidence="13 14" key="2">
    <citation type="journal article" date="2015" name="Eukaryot. Cell">
        <title>Asexual propagation of a virulent clone complex in a human and feline outbreak of sporotrichosis.</title>
        <authorList>
            <person name="Teixeira Mde M."/>
            <person name="Rodrigues A.M."/>
            <person name="Tsui C.K."/>
            <person name="de Almeida L.G."/>
            <person name="Van Diepeningen A.D."/>
            <person name="van den Ende B.G."/>
            <person name="Fernandes G.F."/>
            <person name="Kano R."/>
            <person name="Hamelin R.C."/>
            <person name="Lopes-Bezerra L.M."/>
            <person name="Vasconcelos A.T."/>
            <person name="de Hoog S."/>
            <person name="de Camargo Z.P."/>
            <person name="Felipe M.S."/>
        </authorList>
    </citation>
    <scope>NUCLEOTIDE SEQUENCE [LARGE SCALE GENOMIC DNA]</scope>
    <source>
        <strain evidence="13 14">1099-18</strain>
    </source>
</reference>
<evidence type="ECO:0000256" key="7">
    <source>
        <dbReference type="ARBA" id="ARBA00023128"/>
    </source>
</evidence>
<comment type="subcellular location">
    <subcellularLocation>
        <location evidence="1">Mitochondrion</location>
    </subcellularLocation>
</comment>
<dbReference type="GO" id="GO:0005739">
    <property type="term" value="C:mitochondrion"/>
    <property type="evidence" value="ECO:0007669"/>
    <property type="project" value="UniProtKB-SubCell"/>
</dbReference>
<dbReference type="InterPro" id="IPR044145">
    <property type="entry name" value="IF2_II"/>
</dbReference>
<evidence type="ECO:0000256" key="9">
    <source>
        <dbReference type="ARBA" id="ARBA00025162"/>
    </source>
</evidence>
<keyword evidence="6" id="KW-0809">Transit peptide</keyword>
<dbReference type="GO" id="GO:0005525">
    <property type="term" value="F:GTP binding"/>
    <property type="evidence" value="ECO:0007669"/>
    <property type="project" value="UniProtKB-KW"/>
</dbReference>
<sequence length="1000" mass="109445">MFSTAKISDFTTEALQGTLKRFDRLTFAMIRGNLHHGPRQSCPSIQLLIRLHQPAASTSCLHTSQRRWYERDWSQASVNTPSYPKRRYGPPQREAATTGRISPFSRELPKDRRPSLFAQTPNQPPRPPPSPGLSGPSSPSNGELDSGQGNAWGKLAQRPSFRRPGGQQSQGDGHLVPTFRRQPIKPASRYLPGEIQTSLRPEPIRRSPEPGSNATNGNPQSTDQFWSQLESRVGKGSAERDGRQQKNTAGRLDQAPRSPRNIGAHTGRGNRTRSEGVASSKGQVSQWIGEQSNAFGPDFDTNVPTIMAPEFGSHGGRGLRTKHRKEKPVSSKSKGRGRSQDRGFVTDGEDDFEDFDRVAEDRRERKAEKKRQREKAASGPTPILLPQFISVSDLGQALRVKPQIFMQQLGELGFEDITLESVMTGETAALVAQEYGYEPTVDTGATIDLKRSPPPEDPSTLPSRPPIVTIMGHVDHGKTTMLDWLRSSSVAAQEHGGITQHIGAFSVALNNGKLITFLDTPGHAAFLTMRQRGASVTDIVILVVAADDGVKPQTLEALKHARAANVPIIVAINKVDKDEARVDQVKADLARHGIDIEDFGGDVQVACVSGKTGLGMDVLEENILTLSEILDVRADPNAMAEGWVLESSVKSIGRSASVLVKSGTLHKGDFIAAGTSWAKIRLMRNEAGVEVEEAHPGTPIEILGWRTLPDAGDEVLQAPTEGRVKEAINYRLDAKEREMAVSEAEAQEQRDKERTALAEAAAVAAMTENSRRKPNAAVAGDSATRDAEEGNGLKTLNFIVRGDVMGSVEAVCAAIMEIGNNEVRPVVLRSAPGQVTESDIEHAAVTNSIVVNFNSTLHGTIKKMAKDAGVAVLDYTVIYHLVDEIKDRLSELLPPIITSKVLGEAEVLQVFPINLRGRVFKNIAGCRVRNGQVTRTGLYRLFRNNKLIFQGKLETLKHGKKEVSEMRKGTECGMSFEEWEDIEVGDKIQAYEEIREKRRL</sequence>
<evidence type="ECO:0000256" key="2">
    <source>
        <dbReference type="ARBA" id="ARBA00007733"/>
    </source>
</evidence>
<accession>A0A0F2MCN7</accession>
<feature type="compositionally biased region" description="Pro residues" evidence="11">
    <location>
        <begin position="122"/>
        <end position="131"/>
    </location>
</feature>
<evidence type="ECO:0000256" key="1">
    <source>
        <dbReference type="ARBA" id="ARBA00004173"/>
    </source>
</evidence>
<reference evidence="13 14" key="1">
    <citation type="journal article" date="2014" name="BMC Genomics">
        <title>Comparative genomics of the major fungal agents of human and animal Sporotrichosis: Sporothrix schenckii and Sporothrix brasiliensis.</title>
        <authorList>
            <person name="Teixeira M.M."/>
            <person name="de Almeida L.G."/>
            <person name="Kubitschek-Barreira P."/>
            <person name="Alves F.L."/>
            <person name="Kioshima E.S."/>
            <person name="Abadio A.K."/>
            <person name="Fernandes L."/>
            <person name="Derengowski L.S."/>
            <person name="Ferreira K.S."/>
            <person name="Souza R.C."/>
            <person name="Ruiz J.C."/>
            <person name="de Andrade N.C."/>
            <person name="Paes H.C."/>
            <person name="Nicola A.M."/>
            <person name="Albuquerque P."/>
            <person name="Gerber A.L."/>
            <person name="Martins V.P."/>
            <person name="Peconick L.D."/>
            <person name="Neto A.V."/>
            <person name="Chaucanez C.B."/>
            <person name="Silva P.A."/>
            <person name="Cunha O.L."/>
            <person name="de Oliveira F.F."/>
            <person name="dos Santos T.C."/>
            <person name="Barros A.L."/>
            <person name="Soares M.A."/>
            <person name="de Oliveira L.M."/>
            <person name="Marini M.M."/>
            <person name="Villalobos-Duno H."/>
            <person name="Cunha M.M."/>
            <person name="de Hoog S."/>
            <person name="da Silveira J.F."/>
            <person name="Henrissat B."/>
            <person name="Nino-Vega G.A."/>
            <person name="Cisalpino P.S."/>
            <person name="Mora-Montes H.M."/>
            <person name="Almeida S.R."/>
            <person name="Stajich J.E."/>
            <person name="Lopes-Bezerra L.M."/>
            <person name="Vasconcelos A.T."/>
            <person name="Felipe M.S."/>
        </authorList>
    </citation>
    <scope>NUCLEOTIDE SEQUENCE [LARGE SCALE GENOMIC DNA]</scope>
    <source>
        <strain evidence="13 14">1099-18</strain>
    </source>
</reference>
<dbReference type="VEuPathDB" id="FungiDB:SPSK_01418"/>
<dbReference type="HAMAP" id="MF_00100_B">
    <property type="entry name" value="IF_2_B"/>
    <property type="match status" value="1"/>
</dbReference>
<comment type="function">
    <text evidence="9">One of the essential components for the initiation of protein synthesis. Protects formylmethionyl-tRNA from spontaneous hydrolysis and promotes its binding to the 30S ribosomal subunits. Also involved in the hydrolysis of GTP during the formation of the 70S ribosomal complex.</text>
</comment>
<dbReference type="SUPFAM" id="SSF50447">
    <property type="entry name" value="Translation proteins"/>
    <property type="match status" value="2"/>
</dbReference>